<feature type="transmembrane region" description="Helical" evidence="6">
    <location>
        <begin position="60"/>
        <end position="81"/>
    </location>
</feature>
<keyword evidence="4 6" id="KW-1133">Transmembrane helix</keyword>
<dbReference type="PANTHER" id="PTHR47371">
    <property type="entry name" value="LIPOTEICHOIC ACID SYNTHASE"/>
    <property type="match status" value="1"/>
</dbReference>
<evidence type="ECO:0000256" key="2">
    <source>
        <dbReference type="ARBA" id="ARBA00022475"/>
    </source>
</evidence>
<name>Q9AI31_BURML</name>
<comment type="subcellular location">
    <subcellularLocation>
        <location evidence="1">Cell membrane</location>
        <topology evidence="1">Multi-pass membrane protein</topology>
    </subcellularLocation>
</comment>
<sequence>MASSMPITFVFAIALSFAADAIAIPRAAVRRPFLAGALHTASVLFVACVILALTRRPHFAAFLALALVALAGAVKQCEIYIPTRAFCFYRPESVQVKLFSHPRLYLPFLSATTVVAMVLGSVALAAGFFLDPAVSAQTAWQAAMAALICFATGGLCAARLPLTLDPLDDQRRHGFFAVFVAYLLNGMRPATFRSVAGLTCAGPFASEDELPGHPDVIVIQSESFFDPRPLSAAIDSSILGHFDRVCRESVEHGQLAVPAWGANTMRSEFAFLTGLPSSHLGYARFYPYAFVRRISASLAGWFRRAGYRTTAIHPYYADFFGRDRVFPLLQFDRFFDIRAFGDAPRVGPYISDAAVLDQIVAVLDEKRTQPAFLFAMTMENHGPLHLEPVEAGEAARYHTLGDDATWRDLTAYLRHVANADAMIGRLVAYLRQCRRDTILCFYGDHVPALSHVFERFGNIPDQSNYFIWRNFGEHAPRKQDRAVEELGTALLRAMKTTGRQAVSTGASEITT</sequence>
<proteinExistence type="predicted"/>
<evidence type="ECO:0000256" key="3">
    <source>
        <dbReference type="ARBA" id="ARBA00022692"/>
    </source>
</evidence>
<accession>Q9AI31</accession>
<dbReference type="CDD" id="cd16015">
    <property type="entry name" value="LTA_synthase"/>
    <property type="match status" value="1"/>
</dbReference>
<keyword evidence="5 6" id="KW-0472">Membrane</keyword>
<dbReference type="Gene3D" id="3.40.720.10">
    <property type="entry name" value="Alkaline Phosphatase, subunit A"/>
    <property type="match status" value="1"/>
</dbReference>
<dbReference type="InterPro" id="IPR050448">
    <property type="entry name" value="OpgB/LTA_synthase_biosynth"/>
</dbReference>
<evidence type="ECO:0000256" key="4">
    <source>
        <dbReference type="ARBA" id="ARBA00022989"/>
    </source>
</evidence>
<organism evidence="8">
    <name type="scientific">Burkholderia mallei</name>
    <name type="common">Pseudomonas mallei</name>
    <dbReference type="NCBI Taxonomy" id="13373"/>
    <lineage>
        <taxon>Bacteria</taxon>
        <taxon>Pseudomonadati</taxon>
        <taxon>Pseudomonadota</taxon>
        <taxon>Betaproteobacteria</taxon>
        <taxon>Burkholderiales</taxon>
        <taxon>Burkholderiaceae</taxon>
        <taxon>Burkholderia</taxon>
        <taxon>pseudomallei group</taxon>
    </lineage>
</organism>
<dbReference type="PANTHER" id="PTHR47371:SF3">
    <property type="entry name" value="PHOSPHOGLYCEROL TRANSFERASE I"/>
    <property type="match status" value="1"/>
</dbReference>
<reference evidence="8" key="1">
    <citation type="journal article" date="2001" name="Microb. Pathog.">
        <title>Identification of a Burkholderia mallei polysaccharide gene cluster by subtractive hybridization and demonstration that the encoded capsule is an essential virulence determinant.</title>
        <authorList>
            <person name="DeShazer D."/>
            <person name="Waag D.M."/>
            <person name="Fritz D.L."/>
            <person name="Woods D.E."/>
        </authorList>
    </citation>
    <scope>NUCLEOTIDE SEQUENCE</scope>
    <source>
        <strain evidence="8">ATCC23344</strain>
    </source>
</reference>
<evidence type="ECO:0000256" key="1">
    <source>
        <dbReference type="ARBA" id="ARBA00004651"/>
    </source>
</evidence>
<protein>
    <submittedName>
        <fullName evidence="8">WcbQ</fullName>
    </submittedName>
</protein>
<evidence type="ECO:0000256" key="6">
    <source>
        <dbReference type="SAM" id="Phobius"/>
    </source>
</evidence>
<dbReference type="GO" id="GO:0005886">
    <property type="term" value="C:plasma membrane"/>
    <property type="evidence" value="ECO:0007669"/>
    <property type="project" value="UniProtKB-SubCell"/>
</dbReference>
<feature type="transmembrane region" description="Helical" evidence="6">
    <location>
        <begin position="142"/>
        <end position="162"/>
    </location>
</feature>
<dbReference type="AlphaFoldDB" id="Q9AI31"/>
<dbReference type="InterPro" id="IPR000917">
    <property type="entry name" value="Sulfatase_N"/>
</dbReference>
<feature type="domain" description="Sulfatase N-terminal" evidence="7">
    <location>
        <begin position="214"/>
        <end position="494"/>
    </location>
</feature>
<evidence type="ECO:0000259" key="7">
    <source>
        <dbReference type="Pfam" id="PF00884"/>
    </source>
</evidence>
<keyword evidence="3 6" id="KW-0812">Transmembrane</keyword>
<dbReference type="EMBL" id="AF285636">
    <property type="protein sequence ID" value="AAK26473.1"/>
    <property type="molecule type" value="Genomic_DNA"/>
</dbReference>
<feature type="transmembrane region" description="Helical" evidence="6">
    <location>
        <begin position="33"/>
        <end position="53"/>
    </location>
</feature>
<gene>
    <name evidence="8" type="primary">wcbQ</name>
</gene>
<evidence type="ECO:0000313" key="8">
    <source>
        <dbReference type="EMBL" id="AAK26473.1"/>
    </source>
</evidence>
<dbReference type="Pfam" id="PF00884">
    <property type="entry name" value="Sulfatase"/>
    <property type="match status" value="1"/>
</dbReference>
<evidence type="ECO:0000256" key="5">
    <source>
        <dbReference type="ARBA" id="ARBA00023136"/>
    </source>
</evidence>
<feature type="transmembrane region" description="Helical" evidence="6">
    <location>
        <begin position="104"/>
        <end position="130"/>
    </location>
</feature>
<dbReference type="InterPro" id="IPR017850">
    <property type="entry name" value="Alkaline_phosphatase_core_sf"/>
</dbReference>
<dbReference type="SUPFAM" id="SSF53649">
    <property type="entry name" value="Alkaline phosphatase-like"/>
    <property type="match status" value="1"/>
</dbReference>
<keyword evidence="2" id="KW-1003">Cell membrane</keyword>